<keyword evidence="6" id="KW-0539">Nucleus</keyword>
<dbReference type="GO" id="GO:0005634">
    <property type="term" value="C:nucleus"/>
    <property type="evidence" value="ECO:0007669"/>
    <property type="project" value="UniProtKB-SubCell"/>
</dbReference>
<comment type="caution">
    <text evidence="8">The sequence shown here is derived from an EMBL/GenBank/DDBJ whole genome shotgun (WGS) entry which is preliminary data.</text>
</comment>
<keyword evidence="3" id="KW-0805">Transcription regulation</keyword>
<dbReference type="PANTHER" id="PTHR10126">
    <property type="entry name" value="TATA-BOX BINDING PROTEIN"/>
    <property type="match status" value="1"/>
</dbReference>
<dbReference type="Proteomes" id="UP001305647">
    <property type="component" value="Unassembled WGS sequence"/>
</dbReference>
<dbReference type="EMBL" id="MU863769">
    <property type="protein sequence ID" value="KAK4095866.1"/>
    <property type="molecule type" value="Genomic_DNA"/>
</dbReference>
<protein>
    <submittedName>
        <fullName evidence="8">TBP-domain-containing protein</fullName>
    </submittedName>
</protein>
<evidence type="ECO:0000256" key="7">
    <source>
        <dbReference type="SAM" id="MobiDB-lite"/>
    </source>
</evidence>
<dbReference type="Pfam" id="PF00352">
    <property type="entry name" value="TBP"/>
    <property type="match status" value="2"/>
</dbReference>
<reference evidence="8" key="2">
    <citation type="submission" date="2023-05" db="EMBL/GenBank/DDBJ databases">
        <authorList>
            <consortium name="Lawrence Berkeley National Laboratory"/>
            <person name="Steindorff A."/>
            <person name="Hensen N."/>
            <person name="Bonometti L."/>
            <person name="Westerberg I."/>
            <person name="Brannstrom I.O."/>
            <person name="Guillou S."/>
            <person name="Cros-Aarteil S."/>
            <person name="Calhoun S."/>
            <person name="Haridas S."/>
            <person name="Kuo A."/>
            <person name="Mondo S."/>
            <person name="Pangilinan J."/>
            <person name="Riley R."/>
            <person name="Labutti K."/>
            <person name="Andreopoulos B."/>
            <person name="Lipzen A."/>
            <person name="Chen C."/>
            <person name="Yanf M."/>
            <person name="Daum C."/>
            <person name="Ng V."/>
            <person name="Clum A."/>
            <person name="Ohm R."/>
            <person name="Martin F."/>
            <person name="Silar P."/>
            <person name="Natvig D."/>
            <person name="Lalanne C."/>
            <person name="Gautier V."/>
            <person name="Ament-Velasquez S.L."/>
            <person name="Kruys A."/>
            <person name="Hutchinson M.I."/>
            <person name="Powell A.J."/>
            <person name="Barry K."/>
            <person name="Miller A.N."/>
            <person name="Grigoriev I.V."/>
            <person name="Debuchy R."/>
            <person name="Gladieux P."/>
            <person name="Thoren M.H."/>
            <person name="Johannesson H."/>
        </authorList>
    </citation>
    <scope>NUCLEOTIDE SEQUENCE</scope>
    <source>
        <strain evidence="8">CBS 757.83</strain>
    </source>
</reference>
<dbReference type="InterPro" id="IPR033710">
    <property type="entry name" value="TBP_eukaryotic"/>
</dbReference>
<proteinExistence type="inferred from homology"/>
<dbReference type="PRINTS" id="PR00686">
    <property type="entry name" value="TIFACTORIID"/>
</dbReference>
<dbReference type="GO" id="GO:0003677">
    <property type="term" value="F:DNA binding"/>
    <property type="evidence" value="ECO:0007669"/>
    <property type="project" value="UniProtKB-KW"/>
</dbReference>
<evidence type="ECO:0000256" key="4">
    <source>
        <dbReference type="ARBA" id="ARBA00023125"/>
    </source>
</evidence>
<dbReference type="InterPro" id="IPR012295">
    <property type="entry name" value="TBP_dom_sf"/>
</dbReference>
<dbReference type="InterPro" id="IPR000814">
    <property type="entry name" value="TBP"/>
</dbReference>
<reference evidence="8" key="1">
    <citation type="journal article" date="2023" name="Mol. Phylogenet. Evol.">
        <title>Genome-scale phylogeny and comparative genomics of the fungal order Sordariales.</title>
        <authorList>
            <person name="Hensen N."/>
            <person name="Bonometti L."/>
            <person name="Westerberg I."/>
            <person name="Brannstrom I.O."/>
            <person name="Guillou S."/>
            <person name="Cros-Aarteil S."/>
            <person name="Calhoun S."/>
            <person name="Haridas S."/>
            <person name="Kuo A."/>
            <person name="Mondo S."/>
            <person name="Pangilinan J."/>
            <person name="Riley R."/>
            <person name="LaButti K."/>
            <person name="Andreopoulos B."/>
            <person name="Lipzen A."/>
            <person name="Chen C."/>
            <person name="Yan M."/>
            <person name="Daum C."/>
            <person name="Ng V."/>
            <person name="Clum A."/>
            <person name="Steindorff A."/>
            <person name="Ohm R.A."/>
            <person name="Martin F."/>
            <person name="Silar P."/>
            <person name="Natvig D.O."/>
            <person name="Lalanne C."/>
            <person name="Gautier V."/>
            <person name="Ament-Velasquez S.L."/>
            <person name="Kruys A."/>
            <person name="Hutchinson M.I."/>
            <person name="Powell A.J."/>
            <person name="Barry K."/>
            <person name="Miller A.N."/>
            <person name="Grigoriev I.V."/>
            <person name="Debuchy R."/>
            <person name="Gladieux P."/>
            <person name="Hiltunen Thoren M."/>
            <person name="Johannesson H."/>
        </authorList>
    </citation>
    <scope>NUCLEOTIDE SEQUENCE</scope>
    <source>
        <strain evidence="8">CBS 757.83</strain>
    </source>
</reference>
<sequence>MAQKSEASEPSPLGFPWPSGAPMSSTDSPEPQDEPARSWRDRIRPDWPVPQIQNVVATVYLGCRLDLQLISQQARNVEYNRKKFHAVIMRIRDPRTTTLVFSSGRMVVTGAKSEPLAQLAARRHARALQKCGFPTGFRDFKVQNLVSSVSCGFPVRLEGIERLYWESAKYEPELFPGLVYAIVRPQVKCLVFTTGKVVLMGAKREEDVYEAFVKLYPILLDSKKGDVVPTKPLLMTADGSARSSIK</sequence>
<accession>A0AAN6PV05</accession>
<gene>
    <name evidence="8" type="ORF">N658DRAFT_519509</name>
</gene>
<evidence type="ECO:0000256" key="2">
    <source>
        <dbReference type="ARBA" id="ARBA00005560"/>
    </source>
</evidence>
<dbReference type="Gene3D" id="3.30.310.10">
    <property type="entry name" value="TATA-Binding Protein"/>
    <property type="match status" value="2"/>
</dbReference>
<dbReference type="SUPFAM" id="SSF55945">
    <property type="entry name" value="TATA-box binding protein-like"/>
    <property type="match status" value="2"/>
</dbReference>
<dbReference type="AlphaFoldDB" id="A0AAN6PV05"/>
<evidence type="ECO:0000256" key="5">
    <source>
        <dbReference type="ARBA" id="ARBA00023163"/>
    </source>
</evidence>
<evidence type="ECO:0000313" key="8">
    <source>
        <dbReference type="EMBL" id="KAK4095866.1"/>
    </source>
</evidence>
<name>A0AAN6PV05_9PEZI</name>
<keyword evidence="4" id="KW-0238">DNA-binding</keyword>
<dbReference type="FunFam" id="3.30.310.10:FF:000005">
    <property type="entry name" value="TATA box-binding protein-like 1"/>
    <property type="match status" value="1"/>
</dbReference>
<evidence type="ECO:0000256" key="3">
    <source>
        <dbReference type="ARBA" id="ARBA00023015"/>
    </source>
</evidence>
<comment type="subcellular location">
    <subcellularLocation>
        <location evidence="1">Nucleus</location>
    </subcellularLocation>
</comment>
<comment type="similarity">
    <text evidence="2">Belongs to the TBP family.</text>
</comment>
<feature type="region of interest" description="Disordered" evidence="7">
    <location>
        <begin position="1"/>
        <end position="38"/>
    </location>
</feature>
<keyword evidence="5" id="KW-0804">Transcription</keyword>
<dbReference type="CDD" id="cd04516">
    <property type="entry name" value="TBP_eukaryotes"/>
    <property type="match status" value="1"/>
</dbReference>
<evidence type="ECO:0000313" key="9">
    <source>
        <dbReference type="Proteomes" id="UP001305647"/>
    </source>
</evidence>
<dbReference type="GO" id="GO:0006352">
    <property type="term" value="P:DNA-templated transcription initiation"/>
    <property type="evidence" value="ECO:0007669"/>
    <property type="project" value="InterPro"/>
</dbReference>
<evidence type="ECO:0000256" key="1">
    <source>
        <dbReference type="ARBA" id="ARBA00004123"/>
    </source>
</evidence>
<organism evidence="8 9">
    <name type="scientific">Parathielavia hyrcaniae</name>
    <dbReference type="NCBI Taxonomy" id="113614"/>
    <lineage>
        <taxon>Eukaryota</taxon>
        <taxon>Fungi</taxon>
        <taxon>Dikarya</taxon>
        <taxon>Ascomycota</taxon>
        <taxon>Pezizomycotina</taxon>
        <taxon>Sordariomycetes</taxon>
        <taxon>Sordariomycetidae</taxon>
        <taxon>Sordariales</taxon>
        <taxon>Chaetomiaceae</taxon>
        <taxon>Parathielavia</taxon>
    </lineage>
</organism>
<evidence type="ECO:0000256" key="6">
    <source>
        <dbReference type="ARBA" id="ARBA00023242"/>
    </source>
</evidence>
<keyword evidence="9" id="KW-1185">Reference proteome</keyword>